<evidence type="ECO:0000313" key="2">
    <source>
        <dbReference type="Proteomes" id="UP001060215"/>
    </source>
</evidence>
<organism evidence="1 2">
    <name type="scientific">Camellia lanceoleosa</name>
    <dbReference type="NCBI Taxonomy" id="1840588"/>
    <lineage>
        <taxon>Eukaryota</taxon>
        <taxon>Viridiplantae</taxon>
        <taxon>Streptophyta</taxon>
        <taxon>Embryophyta</taxon>
        <taxon>Tracheophyta</taxon>
        <taxon>Spermatophyta</taxon>
        <taxon>Magnoliopsida</taxon>
        <taxon>eudicotyledons</taxon>
        <taxon>Gunneridae</taxon>
        <taxon>Pentapetalae</taxon>
        <taxon>asterids</taxon>
        <taxon>Ericales</taxon>
        <taxon>Theaceae</taxon>
        <taxon>Camellia</taxon>
    </lineage>
</organism>
<comment type="caution">
    <text evidence="1">The sequence shown here is derived from an EMBL/GenBank/DDBJ whole genome shotgun (WGS) entry which is preliminary data.</text>
</comment>
<dbReference type="EMBL" id="CM045759">
    <property type="protein sequence ID" value="KAI8017255.1"/>
    <property type="molecule type" value="Genomic_DNA"/>
</dbReference>
<sequence length="134" mass="15036">MYVVKRDGGQETLHFDKIITRLKKLKGCSSLPDAISAVNYVTNRGMELDPSSYGALMQKLVCFGEYQVAKVLYIDSIISRDCQLVAVACLSLAAKVEETQVPFLLDFQVEESKFIIEAKTIQRMELHGLGCWKV</sequence>
<proteinExistence type="predicted"/>
<gene>
    <name evidence="1" type="ORF">LOK49_LG04G03523</name>
</gene>
<accession>A0ACC0HWA1</accession>
<keyword evidence="2" id="KW-1185">Reference proteome</keyword>
<dbReference type="Proteomes" id="UP001060215">
    <property type="component" value="Chromosome 2"/>
</dbReference>
<reference evidence="1 2" key="1">
    <citation type="journal article" date="2022" name="Plant J.">
        <title>Chromosome-level genome of Camellia lanceoleosa provides a valuable resource for understanding genome evolution and self-incompatibility.</title>
        <authorList>
            <person name="Gong W."/>
            <person name="Xiao S."/>
            <person name="Wang L."/>
            <person name="Liao Z."/>
            <person name="Chang Y."/>
            <person name="Mo W."/>
            <person name="Hu G."/>
            <person name="Li W."/>
            <person name="Zhao G."/>
            <person name="Zhu H."/>
            <person name="Hu X."/>
            <person name="Ji K."/>
            <person name="Xiang X."/>
            <person name="Song Q."/>
            <person name="Yuan D."/>
            <person name="Jin S."/>
            <person name="Zhang L."/>
        </authorList>
    </citation>
    <scope>NUCLEOTIDE SEQUENCE [LARGE SCALE GENOMIC DNA]</scope>
    <source>
        <strain evidence="1">SQ_2022a</strain>
    </source>
</reference>
<name>A0ACC0HWA1_9ERIC</name>
<evidence type="ECO:0000313" key="1">
    <source>
        <dbReference type="EMBL" id="KAI8017255.1"/>
    </source>
</evidence>
<protein>
    <submittedName>
        <fullName evidence="1">Cyclin-D3-1</fullName>
    </submittedName>
</protein>